<dbReference type="SUPFAM" id="SSF50370">
    <property type="entry name" value="Ricin B-like lectins"/>
    <property type="match status" value="1"/>
</dbReference>
<feature type="domain" description="Ricin B lectin" evidence="2">
    <location>
        <begin position="46"/>
        <end position="180"/>
    </location>
</feature>
<sequence length="534" mass="55293">MKRTSWTALASAAAFSVIAAGALIAPPAFAVPASSTDDVVEFDQGTAYVLTNVATGLVAGIPGNTKHEGALLKQTADKGTANQQWYLRPAGGDLFTVVNVNSGLVLDRFLDDKRGTAVGQWTANGQTNQQWTFEAVGDDTYEIRVKDTGQVLEVGANADEAAGVTVGTDESKPTQRWRFTALDRVSVTPTPAVAANGSGWFTAPVSLTFPSSSNGVTVQTRVQGTDTWSSTQPVRVSAEGTTVIEYRAVRNGSVAAGSRGTTTVKIDTVGPVASATTSPASGTVAAGGTATATFTATDATSGVDHIEYSTDGGATWVRGSNVSFTDAGTHDVTYRAVDAAGNVGATKSVSLTVQAPVVAQKATPSITSADTTPLGDWYQKDVYVTLVAPQAGQKIQYRLYGSDWKNYTTPVKVARNGISTLDYRLVASGKPVAGSEASLTVKVDKVVPAATATRNAASGIGTPSKPISVSFVAKDLHSGVSKVEYRVNSGAWVTASGTPVVFDKVGSYTVQYRVTDVAGNVSSVRSVPVTIKTK</sequence>
<dbReference type="CDD" id="cd00161">
    <property type="entry name" value="beta-trefoil_Ricin-like"/>
    <property type="match status" value="1"/>
</dbReference>
<dbReference type="RefSeq" id="WP_058613288.1">
    <property type="nucleotide sequence ID" value="NZ_LDRV01000018.1"/>
</dbReference>
<dbReference type="SUPFAM" id="SSF49299">
    <property type="entry name" value="PKD domain"/>
    <property type="match status" value="1"/>
</dbReference>
<dbReference type="Gene3D" id="2.80.10.50">
    <property type="match status" value="1"/>
</dbReference>
<comment type="caution">
    <text evidence="3">The sequence shown here is derived from an EMBL/GenBank/DDBJ whole genome shotgun (WGS) entry which is preliminary data.</text>
</comment>
<organism evidence="3 4">
    <name type="scientific">Microbacterium testaceum</name>
    <name type="common">Aureobacterium testaceum</name>
    <name type="synonym">Brevibacterium testaceum</name>
    <dbReference type="NCBI Taxonomy" id="2033"/>
    <lineage>
        <taxon>Bacteria</taxon>
        <taxon>Bacillati</taxon>
        <taxon>Actinomycetota</taxon>
        <taxon>Actinomycetes</taxon>
        <taxon>Micrococcales</taxon>
        <taxon>Microbacteriaceae</taxon>
        <taxon>Microbacterium</taxon>
    </lineage>
</organism>
<feature type="chain" id="PRO_5007544957" description="Ricin B lectin domain-containing protein" evidence="1">
    <location>
        <begin position="31"/>
        <end position="534"/>
    </location>
</feature>
<dbReference type="InterPro" id="IPR013783">
    <property type="entry name" value="Ig-like_fold"/>
</dbReference>
<evidence type="ECO:0000313" key="4">
    <source>
        <dbReference type="Proteomes" id="UP000072189"/>
    </source>
</evidence>
<dbReference type="InterPro" id="IPR014756">
    <property type="entry name" value="Ig_E-set"/>
</dbReference>
<protein>
    <recommendedName>
        <fullName evidence="2">Ricin B lectin domain-containing protein</fullName>
    </recommendedName>
</protein>
<dbReference type="Gene3D" id="2.60.40.10">
    <property type="entry name" value="Immunoglobulins"/>
    <property type="match status" value="1"/>
</dbReference>
<dbReference type="InterPro" id="IPR035992">
    <property type="entry name" value="Ricin_B-like_lectins"/>
</dbReference>
<accession>A0A147FAX7</accession>
<gene>
    <name evidence="3" type="ORF">RSA3_03315</name>
</gene>
<dbReference type="Gene3D" id="3.30.1920.20">
    <property type="match status" value="1"/>
</dbReference>
<dbReference type="SUPFAM" id="SSF81296">
    <property type="entry name" value="E set domains"/>
    <property type="match status" value="1"/>
</dbReference>
<dbReference type="NCBIfam" id="NF047446">
    <property type="entry name" value="barrel_OmpL47"/>
    <property type="match status" value="2"/>
</dbReference>
<evidence type="ECO:0000313" key="3">
    <source>
        <dbReference type="EMBL" id="KTS13737.1"/>
    </source>
</evidence>
<dbReference type="Pfam" id="PF14200">
    <property type="entry name" value="RicinB_lectin_2"/>
    <property type="match status" value="1"/>
</dbReference>
<dbReference type="PROSITE" id="PS50231">
    <property type="entry name" value="RICIN_B_LECTIN"/>
    <property type="match status" value="1"/>
</dbReference>
<dbReference type="EMBL" id="LDRV01000018">
    <property type="protein sequence ID" value="KTS13737.1"/>
    <property type="molecule type" value="Genomic_DNA"/>
</dbReference>
<proteinExistence type="predicted"/>
<feature type="signal peptide" evidence="1">
    <location>
        <begin position="1"/>
        <end position="30"/>
    </location>
</feature>
<evidence type="ECO:0000256" key="1">
    <source>
        <dbReference type="SAM" id="SignalP"/>
    </source>
</evidence>
<dbReference type="PATRIC" id="fig|2033.7.peg.1097"/>
<reference evidence="3 4" key="1">
    <citation type="journal article" date="2016" name="Front. Microbiol.">
        <title>Genomic Resource of Rice Seed Associated Bacteria.</title>
        <authorList>
            <person name="Midha S."/>
            <person name="Bansal K."/>
            <person name="Sharma S."/>
            <person name="Kumar N."/>
            <person name="Patil P.P."/>
            <person name="Chaudhry V."/>
            <person name="Patil P.B."/>
        </authorList>
    </citation>
    <scope>NUCLEOTIDE SEQUENCE [LARGE SCALE GENOMIC DNA]</scope>
    <source>
        <strain evidence="3 4">RSA3</strain>
    </source>
</reference>
<dbReference type="AlphaFoldDB" id="A0A147FAX7"/>
<dbReference type="InterPro" id="IPR035986">
    <property type="entry name" value="PKD_dom_sf"/>
</dbReference>
<dbReference type="InterPro" id="IPR000772">
    <property type="entry name" value="Ricin_B_lectin"/>
</dbReference>
<keyword evidence="1" id="KW-0732">Signal</keyword>
<dbReference type="GO" id="GO:0005975">
    <property type="term" value="P:carbohydrate metabolic process"/>
    <property type="evidence" value="ECO:0007669"/>
    <property type="project" value="UniProtKB-ARBA"/>
</dbReference>
<evidence type="ECO:0000259" key="2">
    <source>
        <dbReference type="SMART" id="SM00458"/>
    </source>
</evidence>
<dbReference type="SMART" id="SM00458">
    <property type="entry name" value="RICIN"/>
    <property type="match status" value="1"/>
</dbReference>
<name>A0A147FAX7_MICTE</name>
<dbReference type="Proteomes" id="UP000072189">
    <property type="component" value="Unassembled WGS sequence"/>
</dbReference>
<dbReference type="InterPro" id="IPR058094">
    <property type="entry name" value="Ig-like_OmpL47-like"/>
</dbReference>